<dbReference type="SUPFAM" id="SSF53067">
    <property type="entry name" value="Actin-like ATPase domain"/>
    <property type="match status" value="1"/>
</dbReference>
<feature type="domain" description="Gcp-like" evidence="1">
    <location>
        <begin position="36"/>
        <end position="89"/>
    </location>
</feature>
<dbReference type="EMBL" id="PFWT01000009">
    <property type="protein sequence ID" value="PJA46652.1"/>
    <property type="molecule type" value="Genomic_DNA"/>
</dbReference>
<sequence>MRLYLNGSDLEQLVLADLDSEKSLIVVKTPPEGYLKEIDAYLKDFDVLPASLEGIYVVTGPGSATALRTLLSIVNTIKFAFNTKVYSVQKNLDEQDSVTIKNLLNKNFDQHADEAFAEPVYESSPRITVSKKDNLGR</sequence>
<evidence type="ECO:0000259" key="1">
    <source>
        <dbReference type="Pfam" id="PF00814"/>
    </source>
</evidence>
<accession>A0A2M7XFL6</accession>
<dbReference type="Proteomes" id="UP000231263">
    <property type="component" value="Unassembled WGS sequence"/>
</dbReference>
<protein>
    <recommendedName>
        <fullName evidence="1">Gcp-like domain-containing protein</fullName>
    </recommendedName>
</protein>
<gene>
    <name evidence="2" type="ORF">CO173_02695</name>
</gene>
<dbReference type="Gene3D" id="3.30.420.40">
    <property type="match status" value="1"/>
</dbReference>
<dbReference type="AlphaFoldDB" id="A0A2M7XFL6"/>
<dbReference type="InterPro" id="IPR000905">
    <property type="entry name" value="Gcp-like_dom"/>
</dbReference>
<organism evidence="2 3">
    <name type="scientific">Candidatus Uhrbacteria bacterium CG_4_9_14_3_um_filter_41_35</name>
    <dbReference type="NCBI Taxonomy" id="1975034"/>
    <lineage>
        <taxon>Bacteria</taxon>
        <taxon>Candidatus Uhriibacteriota</taxon>
    </lineage>
</organism>
<proteinExistence type="predicted"/>
<dbReference type="InterPro" id="IPR043129">
    <property type="entry name" value="ATPase_NBD"/>
</dbReference>
<reference evidence="3" key="1">
    <citation type="submission" date="2017-09" db="EMBL/GenBank/DDBJ databases">
        <title>Depth-based differentiation of microbial function through sediment-hosted aquifers and enrichment of novel symbionts in the deep terrestrial subsurface.</title>
        <authorList>
            <person name="Probst A.J."/>
            <person name="Ladd B."/>
            <person name="Jarett J.K."/>
            <person name="Geller-Mcgrath D.E."/>
            <person name="Sieber C.M.K."/>
            <person name="Emerson J.B."/>
            <person name="Anantharaman K."/>
            <person name="Thomas B.C."/>
            <person name="Malmstrom R."/>
            <person name="Stieglmeier M."/>
            <person name="Klingl A."/>
            <person name="Woyke T."/>
            <person name="Ryan C.M."/>
            <person name="Banfield J.F."/>
        </authorList>
    </citation>
    <scope>NUCLEOTIDE SEQUENCE [LARGE SCALE GENOMIC DNA]</scope>
</reference>
<dbReference type="Pfam" id="PF00814">
    <property type="entry name" value="TsaD"/>
    <property type="match status" value="1"/>
</dbReference>
<evidence type="ECO:0000313" key="3">
    <source>
        <dbReference type="Proteomes" id="UP000231263"/>
    </source>
</evidence>
<name>A0A2M7XFL6_9BACT</name>
<comment type="caution">
    <text evidence="2">The sequence shown here is derived from an EMBL/GenBank/DDBJ whole genome shotgun (WGS) entry which is preliminary data.</text>
</comment>
<evidence type="ECO:0000313" key="2">
    <source>
        <dbReference type="EMBL" id="PJA46652.1"/>
    </source>
</evidence>